<sequence length="323" mass="36790">MNTIEEALEVSKHSQIFCIADLGCAVGPNTFSCVNTLIEAVQHKYKKNHSSDAKIPEFQVFFNDHVKNDFNTLFKRLPSDRQYMAAGVPGSFRGRIFPKSSMNLMHSAFALHWLTRVPQEVTRKDSPAWNKGNITYVRSSAPVIDAFEAQFFSEMMDFLKARSEELAPGGLLAIFMPCRTECTLPSETTVIHSFECLGDALAEMVKEDLVTEDLADSFNIPIFYPMASEVKELVSSNKHLSIERFEEIYLPPRLKTPEDIQFGSAHVRAAFEGILSEHFGHEIADELFNRYPEKLEKFSMTSEFTRVEKLEFLFMVAKRKDDC</sequence>
<keyword evidence="9" id="KW-1185">Reference proteome</keyword>
<dbReference type="GO" id="GO:0032259">
    <property type="term" value="P:methylation"/>
    <property type="evidence" value="ECO:0007669"/>
    <property type="project" value="UniProtKB-KW"/>
</dbReference>
<comment type="similarity">
    <text evidence="3">Belongs to the methyltransferase superfamily. Type-7 methyltransferase family.</text>
</comment>
<evidence type="ECO:0000313" key="8">
    <source>
        <dbReference type="EMBL" id="KAL3501819.1"/>
    </source>
</evidence>
<keyword evidence="5" id="KW-0808">Transferase</keyword>
<dbReference type="GO" id="GO:0046872">
    <property type="term" value="F:metal ion binding"/>
    <property type="evidence" value="ECO:0007669"/>
    <property type="project" value="UniProtKB-KW"/>
</dbReference>
<keyword evidence="6" id="KW-0479">Metal-binding</keyword>
<dbReference type="PANTHER" id="PTHR31009">
    <property type="entry name" value="S-ADENOSYL-L-METHIONINE:CARBOXYL METHYLTRANSFERASE FAMILY PROTEIN"/>
    <property type="match status" value="1"/>
</dbReference>
<dbReference type="GO" id="GO:0008168">
    <property type="term" value="F:methyltransferase activity"/>
    <property type="evidence" value="ECO:0007669"/>
    <property type="project" value="UniProtKB-KW"/>
</dbReference>
<dbReference type="InterPro" id="IPR029063">
    <property type="entry name" value="SAM-dependent_MTases_sf"/>
</dbReference>
<evidence type="ECO:0000313" key="9">
    <source>
        <dbReference type="Proteomes" id="UP001630127"/>
    </source>
</evidence>
<dbReference type="InterPro" id="IPR042086">
    <property type="entry name" value="MeTrfase_capping"/>
</dbReference>
<accession>A0ABD2Y6A1</accession>
<evidence type="ECO:0000256" key="7">
    <source>
        <dbReference type="ARBA" id="ARBA00022842"/>
    </source>
</evidence>
<gene>
    <name evidence="8" type="ORF">ACH5RR_036268</name>
</gene>
<keyword evidence="4" id="KW-0489">Methyltransferase</keyword>
<protein>
    <recommendedName>
        <fullName evidence="10">S-adenosylmethionine-dependent methyltransferase</fullName>
    </recommendedName>
</protein>
<evidence type="ECO:0000256" key="1">
    <source>
        <dbReference type="ARBA" id="ARBA00001946"/>
    </source>
</evidence>
<evidence type="ECO:0000256" key="2">
    <source>
        <dbReference type="ARBA" id="ARBA00004913"/>
    </source>
</evidence>
<evidence type="ECO:0000256" key="3">
    <source>
        <dbReference type="ARBA" id="ARBA00007967"/>
    </source>
</evidence>
<evidence type="ECO:0008006" key="10">
    <source>
        <dbReference type="Google" id="ProtNLM"/>
    </source>
</evidence>
<organism evidence="8 9">
    <name type="scientific">Cinchona calisaya</name>
    <dbReference type="NCBI Taxonomy" id="153742"/>
    <lineage>
        <taxon>Eukaryota</taxon>
        <taxon>Viridiplantae</taxon>
        <taxon>Streptophyta</taxon>
        <taxon>Embryophyta</taxon>
        <taxon>Tracheophyta</taxon>
        <taxon>Spermatophyta</taxon>
        <taxon>Magnoliopsida</taxon>
        <taxon>eudicotyledons</taxon>
        <taxon>Gunneridae</taxon>
        <taxon>Pentapetalae</taxon>
        <taxon>asterids</taxon>
        <taxon>lamiids</taxon>
        <taxon>Gentianales</taxon>
        <taxon>Rubiaceae</taxon>
        <taxon>Cinchonoideae</taxon>
        <taxon>Cinchoneae</taxon>
        <taxon>Cinchona</taxon>
    </lineage>
</organism>
<evidence type="ECO:0000256" key="5">
    <source>
        <dbReference type="ARBA" id="ARBA00022679"/>
    </source>
</evidence>
<dbReference type="AlphaFoldDB" id="A0ABD2Y6A1"/>
<dbReference type="SUPFAM" id="SSF53335">
    <property type="entry name" value="S-adenosyl-L-methionine-dependent methyltransferases"/>
    <property type="match status" value="1"/>
</dbReference>
<dbReference type="Proteomes" id="UP001630127">
    <property type="component" value="Unassembled WGS sequence"/>
</dbReference>
<name>A0ABD2Y6A1_9GENT</name>
<comment type="pathway">
    <text evidence="2">Alkaloid biosynthesis.</text>
</comment>
<comment type="cofactor">
    <cofactor evidence="1">
        <name>Mg(2+)</name>
        <dbReference type="ChEBI" id="CHEBI:18420"/>
    </cofactor>
</comment>
<comment type="caution">
    <text evidence="8">The sequence shown here is derived from an EMBL/GenBank/DDBJ whole genome shotgun (WGS) entry which is preliminary data.</text>
</comment>
<dbReference type="Gene3D" id="3.40.50.150">
    <property type="entry name" value="Vaccinia Virus protein VP39"/>
    <property type="match status" value="1"/>
</dbReference>
<dbReference type="Gene3D" id="1.10.1200.270">
    <property type="entry name" value="Methyltransferase, alpha-helical capping domain"/>
    <property type="match status" value="1"/>
</dbReference>
<proteinExistence type="inferred from homology"/>
<evidence type="ECO:0000256" key="6">
    <source>
        <dbReference type="ARBA" id="ARBA00022723"/>
    </source>
</evidence>
<dbReference type="InterPro" id="IPR005299">
    <property type="entry name" value="MeTrfase_7"/>
</dbReference>
<dbReference type="Pfam" id="PF03492">
    <property type="entry name" value="Methyltransf_7"/>
    <property type="match status" value="1"/>
</dbReference>
<evidence type="ECO:0000256" key="4">
    <source>
        <dbReference type="ARBA" id="ARBA00022603"/>
    </source>
</evidence>
<keyword evidence="7" id="KW-0460">Magnesium</keyword>
<reference evidence="8 9" key="1">
    <citation type="submission" date="2024-11" db="EMBL/GenBank/DDBJ databases">
        <title>A near-complete genome assembly of Cinchona calisaya.</title>
        <authorList>
            <person name="Lian D.C."/>
            <person name="Zhao X.W."/>
            <person name="Wei L."/>
        </authorList>
    </citation>
    <scope>NUCLEOTIDE SEQUENCE [LARGE SCALE GENOMIC DNA]</scope>
    <source>
        <tissue evidence="8">Nenye</tissue>
    </source>
</reference>
<dbReference type="EMBL" id="JBJUIK010000015">
    <property type="protein sequence ID" value="KAL3501819.1"/>
    <property type="molecule type" value="Genomic_DNA"/>
</dbReference>